<dbReference type="Proteomes" id="UP000190285">
    <property type="component" value="Unassembled WGS sequence"/>
</dbReference>
<dbReference type="InterPro" id="IPR003797">
    <property type="entry name" value="DegV"/>
</dbReference>
<dbReference type="PROSITE" id="PS51482">
    <property type="entry name" value="DEGV"/>
    <property type="match status" value="1"/>
</dbReference>
<accession>A0A1T5LHP5</accession>
<dbReference type="InterPro" id="IPR043168">
    <property type="entry name" value="DegV_C"/>
</dbReference>
<dbReference type="NCBIfam" id="TIGR00762">
    <property type="entry name" value="DegV"/>
    <property type="match status" value="1"/>
</dbReference>
<keyword evidence="3" id="KW-1185">Reference proteome</keyword>
<dbReference type="Gene3D" id="3.40.50.10170">
    <property type="match status" value="1"/>
</dbReference>
<dbReference type="RefSeq" id="WP_079492508.1">
    <property type="nucleotide sequence ID" value="NZ_FUZT01000007.1"/>
</dbReference>
<dbReference type="PANTHER" id="PTHR33434">
    <property type="entry name" value="DEGV DOMAIN-CONTAINING PROTEIN DR_1986-RELATED"/>
    <property type="match status" value="1"/>
</dbReference>
<dbReference type="EMBL" id="FUZT01000007">
    <property type="protein sequence ID" value="SKC75542.1"/>
    <property type="molecule type" value="Genomic_DNA"/>
</dbReference>
<name>A0A1T5LHP5_9FIRM</name>
<dbReference type="SUPFAM" id="SSF82549">
    <property type="entry name" value="DAK1/DegV-like"/>
    <property type="match status" value="1"/>
</dbReference>
<keyword evidence="1" id="KW-0446">Lipid-binding</keyword>
<sequence length="281" mass="30887">MDKIKVITDSLSDIPKDIAVKYDISVMPLTVRFGTKEYKDGIDLTTEEFYKKLEEVEEMPKTSQVTPVEFKGAILEAFDKGYDSVIIINGSGQVSGTHQSAVIAKEEINRESIYVFDSTALAYGCGMIVVEAAKMAHDFRPLGEILEKIEKMIDGSQQIFSVDTLKYLHKNGRLSTGKMALGTLLNVKPILAIIEGKVEPIDKVRGNKKLYKRLIEVCKEKGLQKGAKIGLGHAANREGLSTLRSLIEEEISPSEIIETEVGCTIGTHTGSGVLAIYFIAE</sequence>
<dbReference type="Pfam" id="PF02645">
    <property type="entry name" value="DegV"/>
    <property type="match status" value="1"/>
</dbReference>
<evidence type="ECO:0000256" key="1">
    <source>
        <dbReference type="ARBA" id="ARBA00023121"/>
    </source>
</evidence>
<dbReference type="STRING" id="36842.SAMN02194393_02872"/>
<dbReference type="InterPro" id="IPR050270">
    <property type="entry name" value="DegV_domain_contain"/>
</dbReference>
<dbReference type="AlphaFoldDB" id="A0A1T5LHP5"/>
<evidence type="ECO:0000313" key="3">
    <source>
        <dbReference type="Proteomes" id="UP000190285"/>
    </source>
</evidence>
<evidence type="ECO:0000313" key="2">
    <source>
        <dbReference type="EMBL" id="SKC75542.1"/>
    </source>
</evidence>
<reference evidence="2 3" key="1">
    <citation type="submission" date="2017-02" db="EMBL/GenBank/DDBJ databases">
        <authorList>
            <person name="Peterson S.W."/>
        </authorList>
    </citation>
    <scope>NUCLEOTIDE SEQUENCE [LARGE SCALE GENOMIC DNA]</scope>
    <source>
        <strain evidence="2 3">M1</strain>
    </source>
</reference>
<dbReference type="Gene3D" id="3.30.1180.10">
    <property type="match status" value="1"/>
</dbReference>
<organism evidence="2 3">
    <name type="scientific">Maledivibacter halophilus</name>
    <dbReference type="NCBI Taxonomy" id="36842"/>
    <lineage>
        <taxon>Bacteria</taxon>
        <taxon>Bacillati</taxon>
        <taxon>Bacillota</taxon>
        <taxon>Clostridia</taxon>
        <taxon>Peptostreptococcales</taxon>
        <taxon>Caminicellaceae</taxon>
        <taxon>Maledivibacter</taxon>
    </lineage>
</organism>
<dbReference type="OrthoDB" id="9780660at2"/>
<gene>
    <name evidence="2" type="ORF">SAMN02194393_02872</name>
</gene>
<dbReference type="GO" id="GO:0008289">
    <property type="term" value="F:lipid binding"/>
    <property type="evidence" value="ECO:0007669"/>
    <property type="project" value="UniProtKB-KW"/>
</dbReference>
<dbReference type="PANTHER" id="PTHR33434:SF2">
    <property type="entry name" value="FATTY ACID-BINDING PROTEIN TM_1468"/>
    <property type="match status" value="1"/>
</dbReference>
<proteinExistence type="predicted"/>
<protein>
    <submittedName>
        <fullName evidence="2">EDD domain protein, DegV family</fullName>
    </submittedName>
</protein>